<feature type="non-terminal residue" evidence="1">
    <location>
        <position position="1"/>
    </location>
</feature>
<name>A0A1B6IY04_9HEMI</name>
<feature type="non-terminal residue" evidence="1">
    <location>
        <position position="126"/>
    </location>
</feature>
<proteinExistence type="predicted"/>
<evidence type="ECO:0000313" key="1">
    <source>
        <dbReference type="EMBL" id="JAS91821.1"/>
    </source>
</evidence>
<organism evidence="1">
    <name type="scientific">Homalodisca liturata</name>
    <dbReference type="NCBI Taxonomy" id="320908"/>
    <lineage>
        <taxon>Eukaryota</taxon>
        <taxon>Metazoa</taxon>
        <taxon>Ecdysozoa</taxon>
        <taxon>Arthropoda</taxon>
        <taxon>Hexapoda</taxon>
        <taxon>Insecta</taxon>
        <taxon>Pterygota</taxon>
        <taxon>Neoptera</taxon>
        <taxon>Paraneoptera</taxon>
        <taxon>Hemiptera</taxon>
        <taxon>Auchenorrhyncha</taxon>
        <taxon>Membracoidea</taxon>
        <taxon>Cicadellidae</taxon>
        <taxon>Cicadellinae</taxon>
        <taxon>Proconiini</taxon>
        <taxon>Homalodisca</taxon>
    </lineage>
</organism>
<gene>
    <name evidence="1" type="ORF">g.357</name>
</gene>
<sequence length="126" mass="14717">IPNASVTVFNAAISDHFAQETTISNFQPEIEHPSSKIKRDTSSENIALLNTFLKNESWSFLDNLESVDEAYTAFHNLFVYHLNVTCPFKNFKERKQAKQNSWVTKEILELRERLKFYHSIYISTEN</sequence>
<reference evidence="1" key="1">
    <citation type="submission" date="2015-11" db="EMBL/GenBank/DDBJ databases">
        <title>De novo transcriptome assembly of four potential Pierce s Disease insect vectors from Arizona vineyards.</title>
        <authorList>
            <person name="Tassone E.E."/>
        </authorList>
    </citation>
    <scope>NUCLEOTIDE SEQUENCE</scope>
</reference>
<dbReference type="AlphaFoldDB" id="A0A1B6IY04"/>
<accession>A0A1B6IY04</accession>
<protein>
    <submittedName>
        <fullName evidence="1">Uncharacterized protein</fullName>
    </submittedName>
</protein>
<dbReference type="EMBL" id="GECU01015885">
    <property type="protein sequence ID" value="JAS91821.1"/>
    <property type="molecule type" value="Transcribed_RNA"/>
</dbReference>